<dbReference type="Proteomes" id="UP000828941">
    <property type="component" value="Chromosome 11"/>
</dbReference>
<comment type="caution">
    <text evidence="1">The sequence shown here is derived from an EMBL/GenBank/DDBJ whole genome shotgun (WGS) entry which is preliminary data.</text>
</comment>
<reference evidence="1 2" key="1">
    <citation type="journal article" date="2022" name="DNA Res.">
        <title>Chromosomal-level genome assembly of the orchid tree Bauhinia variegata (Leguminosae; Cercidoideae) supports the allotetraploid origin hypothesis of Bauhinia.</title>
        <authorList>
            <person name="Zhong Y."/>
            <person name="Chen Y."/>
            <person name="Zheng D."/>
            <person name="Pang J."/>
            <person name="Liu Y."/>
            <person name="Luo S."/>
            <person name="Meng S."/>
            <person name="Qian L."/>
            <person name="Wei D."/>
            <person name="Dai S."/>
            <person name="Zhou R."/>
        </authorList>
    </citation>
    <scope>NUCLEOTIDE SEQUENCE [LARGE SCALE GENOMIC DNA]</scope>
    <source>
        <strain evidence="1">BV-YZ2020</strain>
    </source>
</reference>
<protein>
    <submittedName>
        <fullName evidence="1">Uncharacterized protein</fullName>
    </submittedName>
</protein>
<proteinExistence type="predicted"/>
<gene>
    <name evidence="1" type="ORF">L6164_027154</name>
</gene>
<accession>A0ACB9LS98</accession>
<evidence type="ECO:0000313" key="2">
    <source>
        <dbReference type="Proteomes" id="UP000828941"/>
    </source>
</evidence>
<organism evidence="1 2">
    <name type="scientific">Bauhinia variegata</name>
    <name type="common">Purple orchid tree</name>
    <name type="synonym">Phanera variegata</name>
    <dbReference type="NCBI Taxonomy" id="167791"/>
    <lineage>
        <taxon>Eukaryota</taxon>
        <taxon>Viridiplantae</taxon>
        <taxon>Streptophyta</taxon>
        <taxon>Embryophyta</taxon>
        <taxon>Tracheophyta</taxon>
        <taxon>Spermatophyta</taxon>
        <taxon>Magnoliopsida</taxon>
        <taxon>eudicotyledons</taxon>
        <taxon>Gunneridae</taxon>
        <taxon>Pentapetalae</taxon>
        <taxon>rosids</taxon>
        <taxon>fabids</taxon>
        <taxon>Fabales</taxon>
        <taxon>Fabaceae</taxon>
        <taxon>Cercidoideae</taxon>
        <taxon>Cercideae</taxon>
        <taxon>Bauhiniinae</taxon>
        <taxon>Bauhinia</taxon>
    </lineage>
</organism>
<name>A0ACB9LS98_BAUVA</name>
<keyword evidence="2" id="KW-1185">Reference proteome</keyword>
<sequence>MSRKREKPYFSRHSPSLAAKRRRPLPPLPSVGEAGEKQKTMPAPPSAVVVMGLPLDCSVLDLKSRFEIYGAISRIRIDGDGVGYITFRAKESADGAIAAALDPSFGITVNSKKVQMLWATDPLAVWREGIGNNKDKGSTMSKLVRAEVPLSRHGRGNKLASAVVNSKTREGSLGSLTLDTPFRGREIIAYDDIL</sequence>
<dbReference type="EMBL" id="CM039436">
    <property type="protein sequence ID" value="KAI4314221.1"/>
    <property type="molecule type" value="Genomic_DNA"/>
</dbReference>
<evidence type="ECO:0000313" key="1">
    <source>
        <dbReference type="EMBL" id="KAI4314221.1"/>
    </source>
</evidence>